<gene>
    <name evidence="2" type="ORF">LSAT_V11C700362540</name>
</gene>
<reference evidence="2 3" key="1">
    <citation type="journal article" date="2017" name="Nat. Commun.">
        <title>Genome assembly with in vitro proximity ligation data and whole-genome triplication in lettuce.</title>
        <authorList>
            <person name="Reyes-Chin-Wo S."/>
            <person name="Wang Z."/>
            <person name="Yang X."/>
            <person name="Kozik A."/>
            <person name="Arikit S."/>
            <person name="Song C."/>
            <person name="Xia L."/>
            <person name="Froenicke L."/>
            <person name="Lavelle D.O."/>
            <person name="Truco M.J."/>
            <person name="Xia R."/>
            <person name="Zhu S."/>
            <person name="Xu C."/>
            <person name="Xu H."/>
            <person name="Xu X."/>
            <person name="Cox K."/>
            <person name="Korf I."/>
            <person name="Meyers B.C."/>
            <person name="Michelmore R.W."/>
        </authorList>
    </citation>
    <scope>NUCLEOTIDE SEQUENCE [LARGE SCALE GENOMIC DNA]</scope>
    <source>
        <strain evidence="3">cv. Salinas</strain>
        <tissue evidence="2">Seedlings</tissue>
    </source>
</reference>
<keyword evidence="1" id="KW-1133">Transmembrane helix</keyword>
<organism evidence="2 3">
    <name type="scientific">Lactuca sativa</name>
    <name type="common">Garden lettuce</name>
    <dbReference type="NCBI Taxonomy" id="4236"/>
    <lineage>
        <taxon>Eukaryota</taxon>
        <taxon>Viridiplantae</taxon>
        <taxon>Streptophyta</taxon>
        <taxon>Embryophyta</taxon>
        <taxon>Tracheophyta</taxon>
        <taxon>Spermatophyta</taxon>
        <taxon>Magnoliopsida</taxon>
        <taxon>eudicotyledons</taxon>
        <taxon>Gunneridae</taxon>
        <taxon>Pentapetalae</taxon>
        <taxon>asterids</taxon>
        <taxon>campanulids</taxon>
        <taxon>Asterales</taxon>
        <taxon>Asteraceae</taxon>
        <taxon>Cichorioideae</taxon>
        <taxon>Cichorieae</taxon>
        <taxon>Lactucinae</taxon>
        <taxon>Lactuca</taxon>
    </lineage>
</organism>
<name>A0A9R1V1F3_LACSA</name>
<dbReference type="Gene3D" id="3.60.10.10">
    <property type="entry name" value="Endonuclease/exonuclease/phosphatase"/>
    <property type="match status" value="1"/>
</dbReference>
<dbReference type="AlphaFoldDB" id="A0A9R1V1F3"/>
<evidence type="ECO:0000256" key="1">
    <source>
        <dbReference type="SAM" id="Phobius"/>
    </source>
</evidence>
<keyword evidence="1" id="KW-0472">Membrane</keyword>
<dbReference type="SUPFAM" id="SSF56219">
    <property type="entry name" value="DNase I-like"/>
    <property type="match status" value="1"/>
</dbReference>
<keyword evidence="1" id="KW-0812">Transmembrane</keyword>
<feature type="transmembrane region" description="Helical" evidence="1">
    <location>
        <begin position="30"/>
        <end position="52"/>
    </location>
</feature>
<protein>
    <recommendedName>
        <fullName evidence="4">Endonuclease/exonuclease/phosphatase domain-containing protein</fullName>
    </recommendedName>
</protein>
<accession>A0A9R1V1F3</accession>
<evidence type="ECO:0000313" key="2">
    <source>
        <dbReference type="EMBL" id="KAJ0196568.1"/>
    </source>
</evidence>
<comment type="caution">
    <text evidence="2">The sequence shown here is derived from an EMBL/GenBank/DDBJ whole genome shotgun (WGS) entry which is preliminary data.</text>
</comment>
<keyword evidence="3" id="KW-1185">Reference proteome</keyword>
<dbReference type="EMBL" id="NBSK02000007">
    <property type="protein sequence ID" value="KAJ0196568.1"/>
    <property type="molecule type" value="Genomic_DNA"/>
</dbReference>
<sequence length="195" mass="22950">MAFSFLSILETCMSIIDLFRIRSLWGNLSFDFASCGVLGFLGGIISIWYPWVFSKKRIVSNENILIIEGVWSFSKFTWFMVNVYAPQDENRKKSLWEYLNQFMARNKGVYFIFGDFNTARCEFERCVSVFSQRVVDDYNNFIWENDLIDVPMGVMNQFLDIDVMVLDLTVVKDYGPRSFKFFNSWMQEEGFGELT</sequence>
<evidence type="ECO:0008006" key="4">
    <source>
        <dbReference type="Google" id="ProtNLM"/>
    </source>
</evidence>
<dbReference type="InterPro" id="IPR036691">
    <property type="entry name" value="Endo/exonu/phosph_ase_sf"/>
</dbReference>
<proteinExistence type="predicted"/>
<dbReference type="Proteomes" id="UP000235145">
    <property type="component" value="Unassembled WGS sequence"/>
</dbReference>
<evidence type="ECO:0000313" key="3">
    <source>
        <dbReference type="Proteomes" id="UP000235145"/>
    </source>
</evidence>